<name>A0A4Q2U4N2_9HYPH</name>
<dbReference type="OrthoDB" id="7851395at2"/>
<accession>A0A4Q2U4N2</accession>
<evidence type="ECO:0008006" key="3">
    <source>
        <dbReference type="Google" id="ProtNLM"/>
    </source>
</evidence>
<protein>
    <recommendedName>
        <fullName evidence="3">SGNH/GDSL hydrolase family protein</fullName>
    </recommendedName>
</protein>
<comment type="caution">
    <text evidence="1">The sequence shown here is derived from an EMBL/GenBank/DDBJ whole genome shotgun (WGS) entry which is preliminary data.</text>
</comment>
<gene>
    <name evidence="1" type="ORF">D3273_17250</name>
</gene>
<keyword evidence="2" id="KW-1185">Reference proteome</keyword>
<sequence>MADVLVFGDSHTAALRRGQVAVEAEGAWPAGLRLCVRPLGGGHLATEPFFADRGDHAEVTLPEYRRQFDRLPCADDPPDRIFGVSALLHPVRLWRGAAWQDFAPADMDLPGAAPVSSGTIRRLALDDQRPMLELVALLRRIGRRVFAIEAPRPFRHHPALRRTPAAVVMRVDRLYRATIRAELDRLGVPVVDVPDRCLDAEGFTLAEFGQPGDPHHGNEGYGAIMMREVLAHLRVDGPSPPPMLHEG</sequence>
<dbReference type="EMBL" id="QYBB01000021">
    <property type="protein sequence ID" value="RYC30758.1"/>
    <property type="molecule type" value="Genomic_DNA"/>
</dbReference>
<evidence type="ECO:0000313" key="2">
    <source>
        <dbReference type="Proteomes" id="UP000290759"/>
    </source>
</evidence>
<proteinExistence type="predicted"/>
<dbReference type="AlphaFoldDB" id="A0A4Q2U4N2"/>
<dbReference type="Proteomes" id="UP000290759">
    <property type="component" value="Unassembled WGS sequence"/>
</dbReference>
<reference evidence="1 2" key="2">
    <citation type="submission" date="2019-02" db="EMBL/GenBank/DDBJ databases">
        <title>'Lichenibacterium ramalinii' gen. nov. sp. nov., 'Lichenibacterium minor' gen. nov. sp. nov.</title>
        <authorList>
            <person name="Pankratov T."/>
        </authorList>
    </citation>
    <scope>NUCLEOTIDE SEQUENCE [LARGE SCALE GENOMIC DNA]</scope>
    <source>
        <strain evidence="1 2">RmlP026</strain>
    </source>
</reference>
<reference evidence="1 2" key="1">
    <citation type="submission" date="2018-12" db="EMBL/GenBank/DDBJ databases">
        <authorList>
            <person name="Grouzdev D.S."/>
            <person name="Krutkina M.S."/>
        </authorList>
    </citation>
    <scope>NUCLEOTIDE SEQUENCE [LARGE SCALE GENOMIC DNA]</scope>
    <source>
        <strain evidence="1 2">RmlP026</strain>
    </source>
</reference>
<dbReference type="RefSeq" id="WP_129228134.1">
    <property type="nucleotide sequence ID" value="NZ_QYBB01000021.1"/>
</dbReference>
<evidence type="ECO:0000313" key="1">
    <source>
        <dbReference type="EMBL" id="RYC30758.1"/>
    </source>
</evidence>
<organism evidence="1 2">
    <name type="scientific">Lichenibacterium minor</name>
    <dbReference type="NCBI Taxonomy" id="2316528"/>
    <lineage>
        <taxon>Bacteria</taxon>
        <taxon>Pseudomonadati</taxon>
        <taxon>Pseudomonadota</taxon>
        <taxon>Alphaproteobacteria</taxon>
        <taxon>Hyphomicrobiales</taxon>
        <taxon>Lichenihabitantaceae</taxon>
        <taxon>Lichenibacterium</taxon>
    </lineage>
</organism>